<dbReference type="EMBL" id="JBHUOL010000003">
    <property type="protein sequence ID" value="MFD2907395.1"/>
    <property type="molecule type" value="Genomic_DNA"/>
</dbReference>
<keyword evidence="2" id="KW-1185">Reference proteome</keyword>
<evidence type="ECO:0008006" key="3">
    <source>
        <dbReference type="Google" id="ProtNLM"/>
    </source>
</evidence>
<protein>
    <recommendedName>
        <fullName evidence="3">Lipoprotein</fullName>
    </recommendedName>
</protein>
<gene>
    <name evidence="1" type="ORF">ACFSX9_01470</name>
</gene>
<accession>A0ABW5Z3I4</accession>
<dbReference type="RefSeq" id="WP_379803484.1">
    <property type="nucleotide sequence ID" value="NZ_JBHUOL010000003.1"/>
</dbReference>
<name>A0ABW5Z3I4_9FLAO</name>
<proteinExistence type="predicted"/>
<comment type="caution">
    <text evidence="1">The sequence shown here is derived from an EMBL/GenBank/DDBJ whole genome shotgun (WGS) entry which is preliminary data.</text>
</comment>
<dbReference type="PROSITE" id="PS51257">
    <property type="entry name" value="PROKAR_LIPOPROTEIN"/>
    <property type="match status" value="1"/>
</dbReference>
<organism evidence="1 2">
    <name type="scientific">Flavobacterium ardleyense</name>
    <dbReference type="NCBI Taxonomy" id="2038737"/>
    <lineage>
        <taxon>Bacteria</taxon>
        <taxon>Pseudomonadati</taxon>
        <taxon>Bacteroidota</taxon>
        <taxon>Flavobacteriia</taxon>
        <taxon>Flavobacteriales</taxon>
        <taxon>Flavobacteriaceae</taxon>
        <taxon>Flavobacterium</taxon>
    </lineage>
</organism>
<evidence type="ECO:0000313" key="2">
    <source>
        <dbReference type="Proteomes" id="UP001597549"/>
    </source>
</evidence>
<sequence>MITIKTITSYFFLTFLFFSCKTIKTDLSENKITKQDCFKLYNQKQFDSISNFYDDRVEKSYSDFLKSDNNVDIILVQTSYGYDIKQEYFRLFSKNSTAFISTINYLEKELSMADLGEIIKFNNSNKKNLFINCPEKSSKSVKVEFLYKSNNNLIFTFNSNSKIEDISTDLSKDEMLFLKSYVSLFR</sequence>
<reference evidence="2" key="1">
    <citation type="journal article" date="2019" name="Int. J. Syst. Evol. Microbiol.">
        <title>The Global Catalogue of Microorganisms (GCM) 10K type strain sequencing project: providing services to taxonomists for standard genome sequencing and annotation.</title>
        <authorList>
            <consortium name="The Broad Institute Genomics Platform"/>
            <consortium name="The Broad Institute Genome Sequencing Center for Infectious Disease"/>
            <person name="Wu L."/>
            <person name="Ma J."/>
        </authorList>
    </citation>
    <scope>NUCLEOTIDE SEQUENCE [LARGE SCALE GENOMIC DNA]</scope>
    <source>
        <strain evidence="2">KCTC 52644</strain>
    </source>
</reference>
<dbReference type="Proteomes" id="UP001597549">
    <property type="component" value="Unassembled WGS sequence"/>
</dbReference>
<evidence type="ECO:0000313" key="1">
    <source>
        <dbReference type="EMBL" id="MFD2907395.1"/>
    </source>
</evidence>